<dbReference type="EMBL" id="CAEQ01002160">
    <property type="protein sequence ID" value="CCD16094.1"/>
    <property type="molecule type" value="Genomic_DNA"/>
</dbReference>
<organism evidence="1 2">
    <name type="scientific">Trypanosoma congolense (strain IL3000)</name>
    <dbReference type="NCBI Taxonomy" id="1068625"/>
    <lineage>
        <taxon>Eukaryota</taxon>
        <taxon>Discoba</taxon>
        <taxon>Euglenozoa</taxon>
        <taxon>Kinetoplastea</taxon>
        <taxon>Metakinetoplastina</taxon>
        <taxon>Trypanosomatida</taxon>
        <taxon>Trypanosomatidae</taxon>
        <taxon>Trypanosoma</taxon>
        <taxon>Nannomonas</taxon>
    </lineage>
</organism>
<reference evidence="1 2" key="2">
    <citation type="journal article" date="2012" name="Proc. Natl. Acad. Sci. U.S.A.">
        <title>Antigenic diversity is generated by distinct evolutionary mechanisms in African trypanosome species.</title>
        <authorList>
            <person name="Jackson A.P."/>
            <person name="Berry A."/>
            <person name="Aslett M."/>
            <person name="Allison H.C."/>
            <person name="Burton P."/>
            <person name="Vavrova-Anderson J."/>
            <person name="Brown R."/>
            <person name="Browne H."/>
            <person name="Corton N."/>
            <person name="Hauser H."/>
            <person name="Gamble J."/>
            <person name="Gilderthorp R."/>
            <person name="Marcello L."/>
            <person name="McQuillan J."/>
            <person name="Otto T.D."/>
            <person name="Quail M.A."/>
            <person name="Sanders M.J."/>
            <person name="van Tonder A."/>
            <person name="Ginger M.L."/>
            <person name="Field M.C."/>
            <person name="Barry J.D."/>
            <person name="Hertz-Fowler C."/>
            <person name="Berriman M."/>
        </authorList>
    </citation>
    <scope>NUCLEOTIDE SEQUENCE [LARGE SCALE GENOMIC DNA]</scope>
    <source>
        <strain evidence="1 2">IL3000</strain>
    </source>
</reference>
<dbReference type="Proteomes" id="UP000000702">
    <property type="component" value="Unassembled WGS sequence"/>
</dbReference>
<sequence>MMRLAGDRRKRDNGHGLSLMYPLRPCFVVLRVGRSAVESIASSRLCLAFSPLLLGEGVASNVTLAGHVQREAFFYIMSHPSICRPVYLAWSVQRVACVIGRCSPAPVSSAANLTAWLAGQPLLQQVIAIGVHGGLASSVAAAVVQVGGRTFVLLRRALSDSEFSQLTLQQYRHDVFTILVSAGSSVVGGSCGAVLGGLALPGVGTVVGCFVGSLLGGLAPYKVCGEGPEKEHRRLMEHCCNPTRPLKVLDDDDGWLVVSDCEGESKYIFFDRLDNYTEDLTVKSVSESSVCGVSNASGDCDSVVDGGVSDLHDWDEVLSAA</sequence>
<dbReference type="AlphaFoldDB" id="F9WFL8"/>
<gene>
    <name evidence="1" type="ORF">TCIL3000_0_10570</name>
</gene>
<dbReference type="OMA" id="CEGESKY"/>
<accession>F9WFL8</accession>
<evidence type="ECO:0000313" key="1">
    <source>
        <dbReference type="EMBL" id="CCD16094.1"/>
    </source>
</evidence>
<proteinExistence type="predicted"/>
<name>F9WFL8_TRYCI</name>
<keyword evidence="2" id="KW-1185">Reference proteome</keyword>
<evidence type="ECO:0000313" key="2">
    <source>
        <dbReference type="Proteomes" id="UP000000702"/>
    </source>
</evidence>
<comment type="caution">
    <text evidence="1">The sequence shown here is derived from an EMBL/GenBank/DDBJ whole genome shotgun (WGS) entry which is preliminary data.</text>
</comment>
<protein>
    <submittedName>
        <fullName evidence="1">WGS project CAEQ00000000 data, annotated contig 401</fullName>
    </submittedName>
</protein>
<dbReference type="VEuPathDB" id="TriTrypDB:TcIL3000_0_10570"/>
<reference evidence="2" key="1">
    <citation type="submission" date="2011-07" db="EMBL/GenBank/DDBJ databases">
        <title>Divergent evolution of antigenic variation in African trypanosomes.</title>
        <authorList>
            <person name="Jackson A.P."/>
            <person name="Berry A."/>
            <person name="Allison H.C."/>
            <person name="Burton P."/>
            <person name="Anderson J."/>
            <person name="Aslett M."/>
            <person name="Brown R."/>
            <person name="Corton N."/>
            <person name="Harris D."/>
            <person name="Hauser H."/>
            <person name="Gamble J."/>
            <person name="Gilderthorp R."/>
            <person name="McQuillan J."/>
            <person name="Quail M.A."/>
            <person name="Sanders M."/>
            <person name="Van Tonder A."/>
            <person name="Ginger M.L."/>
            <person name="Donelson J.E."/>
            <person name="Field M.C."/>
            <person name="Barry J.D."/>
            <person name="Berriman M."/>
            <person name="Hertz-Fowler C."/>
        </authorList>
    </citation>
    <scope>NUCLEOTIDE SEQUENCE [LARGE SCALE GENOMIC DNA]</scope>
    <source>
        <strain evidence="2">IL3000</strain>
    </source>
</reference>